<name>A0A2S6NAP9_9HYPH</name>
<evidence type="ECO:0008006" key="3">
    <source>
        <dbReference type="Google" id="ProtNLM"/>
    </source>
</evidence>
<sequence length="429" mass="44983">MAFATTARADDDGYARIGSTSAELDAAGGALGGPATGAMALGGLLLSPSVFVGGSFSKTNYTNPTSSASLGAFRFAPSVYGQLDEGIHVVKAYVLADGRVSAGHDSRGGGNDSPFTGRAGLAYAWSPTDDFVARLSAGYTRQYALFGSSLASYSSANSATSYVDAPVATNILGYRQFTNLTTGRFSLERKLGDLSFVRAGLDVQDLVYERPPAGAAASVNGMSYGAFVRAGFWLTPQVNVFVQGGGDWRRYARSVFDSNGDRVIGGFATDARGLVRGEIYGGLQQQFSVSSSFGAVSAPTFGARVYYDPTPLLTLAAMIDSSYASVGAQLSAPSASTANTLQTRVQAEYNFLEYLKAAIRGGFAQSTYSNKEPTATAWTGGIGVSYTFWRNTAINIDYQFSRHESGNGASTGVVAYSENIASMGVTYNY</sequence>
<dbReference type="InterPro" id="IPR011250">
    <property type="entry name" value="OMP/PagP_B-barrel"/>
</dbReference>
<dbReference type="SUPFAM" id="SSF56925">
    <property type="entry name" value="OMPA-like"/>
    <property type="match status" value="1"/>
</dbReference>
<organism evidence="1 2">
    <name type="scientific">Rhodoblastus sphagnicola</name>
    <dbReference type="NCBI Taxonomy" id="333368"/>
    <lineage>
        <taxon>Bacteria</taxon>
        <taxon>Pseudomonadati</taxon>
        <taxon>Pseudomonadota</taxon>
        <taxon>Alphaproteobacteria</taxon>
        <taxon>Hyphomicrobiales</taxon>
        <taxon>Rhodoblastaceae</taxon>
        <taxon>Rhodoblastus</taxon>
    </lineage>
</organism>
<comment type="caution">
    <text evidence="1">The sequence shown here is derived from an EMBL/GenBank/DDBJ whole genome shotgun (WGS) entry which is preliminary data.</text>
</comment>
<dbReference type="Pfam" id="PF10082">
    <property type="entry name" value="BBP2_2"/>
    <property type="match status" value="1"/>
</dbReference>
<evidence type="ECO:0000313" key="1">
    <source>
        <dbReference type="EMBL" id="PPQ31685.1"/>
    </source>
</evidence>
<evidence type="ECO:0000313" key="2">
    <source>
        <dbReference type="Proteomes" id="UP000239089"/>
    </source>
</evidence>
<protein>
    <recommendedName>
        <fullName evidence="3">Outer membrane protein beta-barrel domain-containing protein</fullName>
    </recommendedName>
</protein>
<accession>A0A2S6NAP9</accession>
<dbReference type="Proteomes" id="UP000239089">
    <property type="component" value="Unassembled WGS sequence"/>
</dbReference>
<dbReference type="EMBL" id="NHSJ01000053">
    <property type="protein sequence ID" value="PPQ31685.1"/>
    <property type="molecule type" value="Genomic_DNA"/>
</dbReference>
<proteinExistence type="predicted"/>
<gene>
    <name evidence="1" type="ORF">CCR94_08415</name>
</gene>
<dbReference type="InterPro" id="IPR018759">
    <property type="entry name" value="BBP2_2"/>
</dbReference>
<dbReference type="Gene3D" id="2.40.160.20">
    <property type="match status" value="1"/>
</dbReference>
<reference evidence="1 2" key="1">
    <citation type="journal article" date="2018" name="Arch. Microbiol.">
        <title>New insights into the metabolic potential of the phototrophic purple bacterium Rhodopila globiformis DSM 161(T) from its draft genome sequence and evidence for a vanadium-dependent nitrogenase.</title>
        <authorList>
            <person name="Imhoff J.F."/>
            <person name="Rahn T."/>
            <person name="Kunzel S."/>
            <person name="Neulinger S.C."/>
        </authorList>
    </citation>
    <scope>NUCLEOTIDE SEQUENCE [LARGE SCALE GENOMIC DNA]</scope>
    <source>
        <strain evidence="1 2">DSM 16996</strain>
    </source>
</reference>
<dbReference type="AlphaFoldDB" id="A0A2S6NAP9"/>
<keyword evidence="2" id="KW-1185">Reference proteome</keyword>